<dbReference type="Proteomes" id="UP000756921">
    <property type="component" value="Unassembled WGS sequence"/>
</dbReference>
<feature type="compositionally biased region" description="Polar residues" evidence="1">
    <location>
        <begin position="113"/>
        <end position="123"/>
    </location>
</feature>
<protein>
    <submittedName>
        <fullName evidence="2">Uncharacterized protein</fullName>
    </submittedName>
</protein>
<feature type="compositionally biased region" description="Polar residues" evidence="1">
    <location>
        <begin position="180"/>
        <end position="189"/>
    </location>
</feature>
<feature type="compositionally biased region" description="Gly residues" evidence="1">
    <location>
        <begin position="314"/>
        <end position="324"/>
    </location>
</feature>
<feature type="region of interest" description="Disordered" evidence="1">
    <location>
        <begin position="1"/>
        <end position="25"/>
    </location>
</feature>
<evidence type="ECO:0000313" key="3">
    <source>
        <dbReference type="Proteomes" id="UP000756921"/>
    </source>
</evidence>
<dbReference type="EMBL" id="WJXW01000011">
    <property type="protein sequence ID" value="KAF9732277.1"/>
    <property type="molecule type" value="Genomic_DNA"/>
</dbReference>
<reference evidence="2" key="1">
    <citation type="journal article" date="2020" name="Mol. Plant Microbe Interact.">
        <title>Genome Sequence of the Biocontrol Agent Coniothyrium minitans strain Conio (IMI 134523).</title>
        <authorList>
            <person name="Patel D."/>
            <person name="Shittu T.A."/>
            <person name="Baroncelli R."/>
            <person name="Muthumeenakshi S."/>
            <person name="Osborne T.H."/>
            <person name="Janganan T.K."/>
            <person name="Sreenivasaprasad S."/>
        </authorList>
    </citation>
    <scope>NUCLEOTIDE SEQUENCE</scope>
    <source>
        <strain evidence="2">Conio</strain>
    </source>
</reference>
<feature type="compositionally biased region" description="Basic residues" evidence="1">
    <location>
        <begin position="9"/>
        <end position="22"/>
    </location>
</feature>
<keyword evidence="3" id="KW-1185">Reference proteome</keyword>
<feature type="region of interest" description="Disordered" evidence="1">
    <location>
        <begin position="87"/>
        <end position="135"/>
    </location>
</feature>
<gene>
    <name evidence="2" type="ORF">PMIN01_10206</name>
</gene>
<dbReference type="AlphaFoldDB" id="A0A9P6KMS5"/>
<feature type="region of interest" description="Disordered" evidence="1">
    <location>
        <begin position="296"/>
        <end position="416"/>
    </location>
</feature>
<sequence>MVDSDSNARVRRRDARRSGGWRRHQDLGDVQVFEMVRRLGAERGSVGWSGGRPQRAGGGVLGGGGRMRMARWGRGRQVRAQLGRLGQASAGAGHDFRQEQGSRPLRVSGEQPAASSQSEQGQQRAVGARPAAAPTIRRMQGERGRVLTAAALVDRAGAETINERFRSGAPITAYGHWKPPSNSENSPGGTPSWAGPKLESRRTVNRGAPEMQEQREGKASLQSQLPARQACRVNCQRGKLAESTVSEASLQSQLSARLKTSVMGRATNVMGEERQKGVSVKRATRDWPMTGMGQGAARDWPMAGLGDGDEGLVNGNGNGNGSSNGNGHRQRQRAEGNGPRAKNTTAVLVNGNGNGSGNGNGHPNPNPSPKRNRNPTSCSSTASEVSLRDARCWANRRMNPRRPQPSLLGVGFDRLG</sequence>
<organism evidence="2 3">
    <name type="scientific">Paraphaeosphaeria minitans</name>
    <dbReference type="NCBI Taxonomy" id="565426"/>
    <lineage>
        <taxon>Eukaryota</taxon>
        <taxon>Fungi</taxon>
        <taxon>Dikarya</taxon>
        <taxon>Ascomycota</taxon>
        <taxon>Pezizomycotina</taxon>
        <taxon>Dothideomycetes</taxon>
        <taxon>Pleosporomycetidae</taxon>
        <taxon>Pleosporales</taxon>
        <taxon>Massarineae</taxon>
        <taxon>Didymosphaeriaceae</taxon>
        <taxon>Paraphaeosphaeria</taxon>
    </lineage>
</organism>
<feature type="region of interest" description="Disordered" evidence="1">
    <location>
        <begin position="172"/>
        <end position="199"/>
    </location>
</feature>
<name>A0A9P6KMS5_9PLEO</name>
<comment type="caution">
    <text evidence="2">The sequence shown here is derived from an EMBL/GenBank/DDBJ whole genome shotgun (WGS) entry which is preliminary data.</text>
</comment>
<feature type="region of interest" description="Disordered" evidence="1">
    <location>
        <begin position="45"/>
        <end position="65"/>
    </location>
</feature>
<accession>A0A9P6KMS5</accession>
<proteinExistence type="predicted"/>
<evidence type="ECO:0000256" key="1">
    <source>
        <dbReference type="SAM" id="MobiDB-lite"/>
    </source>
</evidence>
<feature type="compositionally biased region" description="Gly residues" evidence="1">
    <location>
        <begin position="56"/>
        <end position="65"/>
    </location>
</feature>
<evidence type="ECO:0000313" key="2">
    <source>
        <dbReference type="EMBL" id="KAF9732277.1"/>
    </source>
</evidence>